<organism evidence="1 2">
    <name type="scientific">Sinomicrobium weinanense</name>
    <dbReference type="NCBI Taxonomy" id="2842200"/>
    <lineage>
        <taxon>Bacteria</taxon>
        <taxon>Pseudomonadati</taxon>
        <taxon>Bacteroidota</taxon>
        <taxon>Flavobacteriia</taxon>
        <taxon>Flavobacteriales</taxon>
        <taxon>Flavobacteriaceae</taxon>
        <taxon>Sinomicrobium</taxon>
    </lineage>
</organism>
<dbReference type="AlphaFoldDB" id="A0A926Q1K5"/>
<accession>A0A926Q1K5</accession>
<keyword evidence="2" id="KW-1185">Reference proteome</keyword>
<name>A0A926Q1K5_9FLAO</name>
<comment type="caution">
    <text evidence="1">The sequence shown here is derived from an EMBL/GenBank/DDBJ whole genome shotgun (WGS) entry which is preliminary data.</text>
</comment>
<protein>
    <submittedName>
        <fullName evidence="1">Uncharacterized protein</fullName>
    </submittedName>
</protein>
<proteinExistence type="predicted"/>
<dbReference type="RefSeq" id="WP_187964043.1">
    <property type="nucleotide sequence ID" value="NZ_JACVDC010000004.1"/>
</dbReference>
<reference evidence="1 2" key="1">
    <citation type="submission" date="2020-09" db="EMBL/GenBank/DDBJ databases">
        <title>Sinomicrobium weinanense sp. nov., a halophilic bacteria isolated from saline-alkali soil.</title>
        <authorList>
            <person name="Wu P."/>
            <person name="Ren H."/>
            <person name="Mei Y."/>
            <person name="Liang Y."/>
            <person name="Chen Z."/>
        </authorList>
    </citation>
    <scope>NUCLEOTIDE SEQUENCE [LARGE SCALE GENOMIC DNA]</scope>
    <source>
        <strain evidence="1 2">FJxs</strain>
    </source>
</reference>
<dbReference type="Proteomes" id="UP000653730">
    <property type="component" value="Unassembled WGS sequence"/>
</dbReference>
<evidence type="ECO:0000313" key="1">
    <source>
        <dbReference type="EMBL" id="MBC9794889.1"/>
    </source>
</evidence>
<sequence>MKRVAIKKILNSQEPIAIVRYFEWAIFSKNHTNVRYSLLRLNSACKDIDEIDIPYDAVSFVVSKLNRFEQVFRWDDGGVWERMAFREKAKRLVPGRKIDQLTR</sequence>
<gene>
    <name evidence="1" type="ORF">IBL28_02835</name>
</gene>
<evidence type="ECO:0000313" key="2">
    <source>
        <dbReference type="Proteomes" id="UP000653730"/>
    </source>
</evidence>
<dbReference type="EMBL" id="JACVDC010000004">
    <property type="protein sequence ID" value="MBC9794889.1"/>
    <property type="molecule type" value="Genomic_DNA"/>
</dbReference>